<accession>A0A5E6M8R6</accession>
<dbReference type="InterPro" id="IPR013321">
    <property type="entry name" value="Arc_rbn_hlx_hlx"/>
</dbReference>
<dbReference type="GO" id="GO:0006355">
    <property type="term" value="P:regulation of DNA-templated transcription"/>
    <property type="evidence" value="ECO:0007669"/>
    <property type="project" value="InterPro"/>
</dbReference>
<organism evidence="2 3">
    <name type="scientific">Methylacidimicrobium tartarophylax</name>
    <dbReference type="NCBI Taxonomy" id="1041768"/>
    <lineage>
        <taxon>Bacteria</taxon>
        <taxon>Pseudomonadati</taxon>
        <taxon>Verrucomicrobiota</taxon>
        <taxon>Methylacidimicrobium</taxon>
    </lineage>
</organism>
<dbReference type="OrthoDB" id="129796at2"/>
<sequence>MSVNLSIKNAPDEVVERLRQRAERHHRSLQGELLAIIEEAVKPKRELSPAELLVEIRRLGVHTPADSATIIRMDRERH</sequence>
<dbReference type="AlphaFoldDB" id="A0A5E6M8R6"/>
<evidence type="ECO:0000259" key="1">
    <source>
        <dbReference type="Pfam" id="PF22513"/>
    </source>
</evidence>
<dbReference type="RefSeq" id="WP_142659607.1">
    <property type="nucleotide sequence ID" value="NZ_CABFVA020000025.1"/>
</dbReference>
<evidence type="ECO:0000313" key="2">
    <source>
        <dbReference type="EMBL" id="VVM05597.1"/>
    </source>
</evidence>
<feature type="domain" description="Antitoxin FitA-like ribbon-helix-helix" evidence="1">
    <location>
        <begin position="4"/>
        <end position="41"/>
    </location>
</feature>
<reference evidence="2 3" key="1">
    <citation type="submission" date="2019-09" db="EMBL/GenBank/DDBJ databases">
        <authorList>
            <person name="Cremers G."/>
        </authorList>
    </citation>
    <scope>NUCLEOTIDE SEQUENCE [LARGE SCALE GENOMIC DNA]</scope>
    <source>
        <strain evidence="2">4A</strain>
    </source>
</reference>
<dbReference type="SUPFAM" id="SSF47598">
    <property type="entry name" value="Ribbon-helix-helix"/>
    <property type="match status" value="1"/>
</dbReference>
<dbReference type="InterPro" id="IPR010985">
    <property type="entry name" value="Ribbon_hlx_hlx"/>
</dbReference>
<dbReference type="Proteomes" id="UP000334923">
    <property type="component" value="Unassembled WGS sequence"/>
</dbReference>
<name>A0A5E6M8R6_9BACT</name>
<protein>
    <recommendedName>
        <fullName evidence="1">Antitoxin FitA-like ribbon-helix-helix domain-containing protein</fullName>
    </recommendedName>
</protein>
<gene>
    <name evidence="2" type="ORF">MAMT_00680</name>
</gene>
<evidence type="ECO:0000313" key="3">
    <source>
        <dbReference type="Proteomes" id="UP000334923"/>
    </source>
</evidence>
<dbReference type="Pfam" id="PF22513">
    <property type="entry name" value="FitA-like_RHH"/>
    <property type="match status" value="1"/>
</dbReference>
<dbReference type="InterPro" id="IPR053853">
    <property type="entry name" value="FitA-like_RHH"/>
</dbReference>
<proteinExistence type="predicted"/>
<keyword evidence="3" id="KW-1185">Reference proteome</keyword>
<dbReference type="Gene3D" id="1.10.1220.10">
    <property type="entry name" value="Met repressor-like"/>
    <property type="match status" value="1"/>
</dbReference>
<dbReference type="EMBL" id="CABFVA020000025">
    <property type="protein sequence ID" value="VVM05597.1"/>
    <property type="molecule type" value="Genomic_DNA"/>
</dbReference>